<dbReference type="PANTHER" id="PTHR46656:SF3">
    <property type="entry name" value="PUTATIVE-RELATED"/>
    <property type="match status" value="1"/>
</dbReference>
<dbReference type="RefSeq" id="WP_142525411.1">
    <property type="nucleotide sequence ID" value="NZ_CABFUZ020000141.1"/>
</dbReference>
<dbReference type="AlphaFoldDB" id="A0A5E6MC69"/>
<keyword evidence="2" id="KW-1185">Reference proteome</keyword>
<dbReference type="Gene3D" id="3.90.550.10">
    <property type="entry name" value="Spore Coat Polysaccharide Biosynthesis Protein SpsA, Chain A"/>
    <property type="match status" value="1"/>
</dbReference>
<evidence type="ECO:0008006" key="3">
    <source>
        <dbReference type="Google" id="ProtNLM"/>
    </source>
</evidence>
<evidence type="ECO:0000313" key="2">
    <source>
        <dbReference type="Proteomes" id="UP000381693"/>
    </source>
</evidence>
<dbReference type="SUPFAM" id="SSF53448">
    <property type="entry name" value="Nucleotide-diphospho-sugar transferases"/>
    <property type="match status" value="1"/>
</dbReference>
<sequence>MAPASSGEGFLPRGAARRHAVFTLVTPDRMAHACVLMESVARHHPQWLRFVFVVDRPHLSSAFDDGLAQARPLEDLAIPDLRTRFIKYELAEAISSLTPFGFRQLFAEGFEWVLYLDSEIKVYSEFKELEEMALESSLIVTPYFTSETLESGLRWKEGMLRNLGSLSTGFIALKQTSEIASFLDWWQEAFLFETKGEKGHDRDWLNYGFCLVSDAAILRHPGYNIGYWNLVDRRPEWSGDPNDVPLCAKGYPIRFFHFSGLGNVGADTEEEKILAEWSSRFPFPMSGSASALRTLLADYRRSLQSTGVAKWNGQAPRLGMHGPYEIPKFLREWLRGEAAFQAVDREGWREGSMEEALWEWMQLPDRAYPWLPIFLARTFDSFPGLRETFACESGFFVQDLSTWFESTGRSAAGFGSLFPARGWWTEEKGWEKHLRRAIERWNRGRRGFVPRKVRRRLATGLRRRWLAGRREEASVSAFPIEKKLRINVYGLFLSTIGLAEAARSTVRALQRLGYPTCAIAFGEGSWSSGGALAIPFGFPNDRAQIDILHVNCDHLPGLLKHHPEILSRAKLRIGYWAWELEEPPLGAREMAEFVDEIWCPSEFCAASFRRCTEKPIRVAWHNLDIDAIVRDSDRSVGAELGLEEKCVFLAAADFWSMPERKNPLLALRAYLRAFPSPTADRRLLLKLSNVEADPAYFQKILAESSSRSDIQIVGISLSQAKMFGLLCSTTALISLHSTEGFGLPIAEMRSLGKPVVATAYGGNMDYCTAGNTRLVGYRSAAIPRDFGHYRKGALWAEPIWEEAVPHLQAIYQEWLEGAHREIQPDRSINERSIAMYAENLRALERKLSGLGTKLSEADEAPEPVEKFVVSRNVPSDS</sequence>
<dbReference type="Gene3D" id="3.40.50.2000">
    <property type="entry name" value="Glycogen Phosphorylase B"/>
    <property type="match status" value="1"/>
</dbReference>
<dbReference type="EMBL" id="CABFUZ020000141">
    <property type="protein sequence ID" value="VVM07035.1"/>
    <property type="molecule type" value="Genomic_DNA"/>
</dbReference>
<organism evidence="1 2">
    <name type="scientific">Methylacidimicrobium cyclopophantes</name>
    <dbReference type="NCBI Taxonomy" id="1041766"/>
    <lineage>
        <taxon>Bacteria</taxon>
        <taxon>Pseudomonadati</taxon>
        <taxon>Verrucomicrobiota</taxon>
        <taxon>Methylacidimicrobium</taxon>
    </lineage>
</organism>
<reference evidence="1" key="1">
    <citation type="submission" date="2019-09" db="EMBL/GenBank/DDBJ databases">
        <authorList>
            <person name="Cremers G."/>
        </authorList>
    </citation>
    <scope>NUCLEOTIDE SEQUENCE [LARGE SCALE GENOMIC DNA]</scope>
    <source>
        <strain evidence="1">3B</strain>
    </source>
</reference>
<accession>A0A5E6MC69</accession>
<comment type="caution">
    <text evidence="1">The sequence shown here is derived from an EMBL/GenBank/DDBJ whole genome shotgun (WGS) entry which is preliminary data.</text>
</comment>
<dbReference type="SUPFAM" id="SSF53756">
    <property type="entry name" value="UDP-Glycosyltransferase/glycogen phosphorylase"/>
    <property type="match status" value="1"/>
</dbReference>
<gene>
    <name evidence="1" type="ORF">MAMC_01409</name>
</gene>
<proteinExistence type="predicted"/>
<dbReference type="OrthoDB" id="440232at2"/>
<dbReference type="Proteomes" id="UP000381693">
    <property type="component" value="Unassembled WGS sequence"/>
</dbReference>
<dbReference type="PANTHER" id="PTHR46656">
    <property type="entry name" value="PUTATIVE-RELATED"/>
    <property type="match status" value="1"/>
</dbReference>
<evidence type="ECO:0000313" key="1">
    <source>
        <dbReference type="EMBL" id="VVM07035.1"/>
    </source>
</evidence>
<protein>
    <recommendedName>
        <fullName evidence="3">Glycosyl transferase family 1 domain-containing protein</fullName>
    </recommendedName>
</protein>
<name>A0A5E6MC69_9BACT</name>
<dbReference type="InterPro" id="IPR029044">
    <property type="entry name" value="Nucleotide-diphossugar_trans"/>
</dbReference>